<dbReference type="InterPro" id="IPR036942">
    <property type="entry name" value="Beta-barrel_TonB_sf"/>
</dbReference>
<accession>A0A326S0M7</accession>
<dbReference type="Pfam" id="PF13715">
    <property type="entry name" value="CarbopepD_reg_2"/>
    <property type="match status" value="1"/>
</dbReference>
<name>A0A326S0M7_9BACT</name>
<evidence type="ECO:0000256" key="7">
    <source>
        <dbReference type="ARBA" id="ARBA00023237"/>
    </source>
</evidence>
<organism evidence="12 13">
    <name type="scientific">Algoriphagus aquaeductus</name>
    <dbReference type="NCBI Taxonomy" id="475299"/>
    <lineage>
        <taxon>Bacteria</taxon>
        <taxon>Pseudomonadati</taxon>
        <taxon>Bacteroidota</taxon>
        <taxon>Cytophagia</taxon>
        <taxon>Cytophagales</taxon>
        <taxon>Cyclobacteriaceae</taxon>
        <taxon>Algoriphagus</taxon>
    </lineage>
</organism>
<dbReference type="InterPro" id="IPR012910">
    <property type="entry name" value="Plug_dom"/>
</dbReference>
<gene>
    <name evidence="12" type="ORF">CLV31_104170</name>
</gene>
<reference evidence="12 13" key="1">
    <citation type="submission" date="2018-06" db="EMBL/GenBank/DDBJ databases">
        <title>Genomic Encyclopedia of Archaeal and Bacterial Type Strains, Phase II (KMG-II): from individual species to whole genera.</title>
        <authorList>
            <person name="Goeker M."/>
        </authorList>
    </citation>
    <scope>NUCLEOTIDE SEQUENCE [LARGE SCALE GENOMIC DNA]</scope>
    <source>
        <strain evidence="12 13">T4</strain>
    </source>
</reference>
<evidence type="ECO:0000259" key="11">
    <source>
        <dbReference type="Pfam" id="PF14905"/>
    </source>
</evidence>
<evidence type="ECO:0000256" key="4">
    <source>
        <dbReference type="ARBA" id="ARBA00022692"/>
    </source>
</evidence>
<dbReference type="PANTHER" id="PTHR30069:SF29">
    <property type="entry name" value="HEMOGLOBIN AND HEMOGLOBIN-HAPTOGLOBIN-BINDING PROTEIN 1-RELATED"/>
    <property type="match status" value="1"/>
</dbReference>
<comment type="subcellular location">
    <subcellularLocation>
        <location evidence="1 8">Cell outer membrane</location>
        <topology evidence="1 8">Multi-pass membrane protein</topology>
    </subcellularLocation>
</comment>
<keyword evidence="5" id="KW-0732">Signal</keyword>
<comment type="similarity">
    <text evidence="8">Belongs to the TonB-dependent receptor family.</text>
</comment>
<dbReference type="Gene3D" id="2.170.130.10">
    <property type="entry name" value="TonB-dependent receptor, plug domain"/>
    <property type="match status" value="1"/>
</dbReference>
<dbReference type="InterPro" id="IPR037066">
    <property type="entry name" value="Plug_dom_sf"/>
</dbReference>
<dbReference type="InterPro" id="IPR041700">
    <property type="entry name" value="OMP_b-brl_3"/>
</dbReference>
<keyword evidence="7 8" id="KW-0998">Cell outer membrane</keyword>
<comment type="caution">
    <text evidence="12">The sequence shown here is derived from an EMBL/GenBank/DDBJ whole genome shotgun (WGS) entry which is preliminary data.</text>
</comment>
<evidence type="ECO:0000256" key="9">
    <source>
        <dbReference type="SAM" id="MobiDB-lite"/>
    </source>
</evidence>
<dbReference type="Gene3D" id="2.60.40.1120">
    <property type="entry name" value="Carboxypeptidase-like, regulatory domain"/>
    <property type="match status" value="1"/>
</dbReference>
<evidence type="ECO:0000313" key="13">
    <source>
        <dbReference type="Proteomes" id="UP000248917"/>
    </source>
</evidence>
<keyword evidence="13" id="KW-1185">Reference proteome</keyword>
<evidence type="ECO:0000313" key="12">
    <source>
        <dbReference type="EMBL" id="PZV84519.1"/>
    </source>
</evidence>
<dbReference type="Proteomes" id="UP000248917">
    <property type="component" value="Unassembled WGS sequence"/>
</dbReference>
<dbReference type="GO" id="GO:0015344">
    <property type="term" value="F:siderophore uptake transmembrane transporter activity"/>
    <property type="evidence" value="ECO:0007669"/>
    <property type="project" value="TreeGrafter"/>
</dbReference>
<dbReference type="InterPro" id="IPR039426">
    <property type="entry name" value="TonB-dep_rcpt-like"/>
</dbReference>
<dbReference type="EMBL" id="QKTX01000004">
    <property type="protein sequence ID" value="PZV84519.1"/>
    <property type="molecule type" value="Genomic_DNA"/>
</dbReference>
<evidence type="ECO:0000256" key="6">
    <source>
        <dbReference type="ARBA" id="ARBA00023136"/>
    </source>
</evidence>
<protein>
    <submittedName>
        <fullName evidence="12">Outer membrane receptor protein involved in Fe transport</fullName>
    </submittedName>
</protein>
<evidence type="ECO:0000259" key="10">
    <source>
        <dbReference type="Pfam" id="PF07715"/>
    </source>
</evidence>
<dbReference type="AlphaFoldDB" id="A0A326S0M7"/>
<keyword evidence="6 8" id="KW-0472">Membrane</keyword>
<dbReference type="SUPFAM" id="SSF56935">
    <property type="entry name" value="Porins"/>
    <property type="match status" value="1"/>
</dbReference>
<dbReference type="InterPro" id="IPR008969">
    <property type="entry name" value="CarboxyPept-like_regulatory"/>
</dbReference>
<dbReference type="SUPFAM" id="SSF49464">
    <property type="entry name" value="Carboxypeptidase regulatory domain-like"/>
    <property type="match status" value="1"/>
</dbReference>
<evidence type="ECO:0000256" key="3">
    <source>
        <dbReference type="ARBA" id="ARBA00022452"/>
    </source>
</evidence>
<keyword evidence="2 8" id="KW-0813">Transport</keyword>
<keyword evidence="12" id="KW-0675">Receptor</keyword>
<keyword evidence="3 8" id="KW-1134">Transmembrane beta strand</keyword>
<evidence type="ECO:0000256" key="1">
    <source>
        <dbReference type="ARBA" id="ARBA00004571"/>
    </source>
</evidence>
<dbReference type="PROSITE" id="PS52016">
    <property type="entry name" value="TONB_DEPENDENT_REC_3"/>
    <property type="match status" value="1"/>
</dbReference>
<feature type="domain" description="TonB-dependent receptor plug" evidence="10">
    <location>
        <begin position="172"/>
        <end position="263"/>
    </location>
</feature>
<evidence type="ECO:0000256" key="5">
    <source>
        <dbReference type="ARBA" id="ARBA00022729"/>
    </source>
</evidence>
<keyword evidence="4 8" id="KW-0812">Transmembrane</keyword>
<dbReference type="GO" id="GO:0009279">
    <property type="term" value="C:cell outer membrane"/>
    <property type="evidence" value="ECO:0007669"/>
    <property type="project" value="UniProtKB-SubCell"/>
</dbReference>
<dbReference type="PANTHER" id="PTHR30069">
    <property type="entry name" value="TONB-DEPENDENT OUTER MEMBRANE RECEPTOR"/>
    <property type="match status" value="1"/>
</dbReference>
<dbReference type="Gene3D" id="2.40.170.20">
    <property type="entry name" value="TonB-dependent receptor, beta-barrel domain"/>
    <property type="match status" value="1"/>
</dbReference>
<feature type="domain" description="Outer membrane protein beta-barrel" evidence="11">
    <location>
        <begin position="419"/>
        <end position="829"/>
    </location>
</feature>
<evidence type="ECO:0000256" key="8">
    <source>
        <dbReference type="PROSITE-ProRule" id="PRU01360"/>
    </source>
</evidence>
<feature type="compositionally biased region" description="Gly residues" evidence="9">
    <location>
        <begin position="856"/>
        <end position="869"/>
    </location>
</feature>
<feature type="region of interest" description="Disordered" evidence="9">
    <location>
        <begin position="834"/>
        <end position="875"/>
    </location>
</feature>
<feature type="compositionally biased region" description="Basic and acidic residues" evidence="9">
    <location>
        <begin position="846"/>
        <end position="855"/>
    </location>
</feature>
<evidence type="ECO:0000256" key="2">
    <source>
        <dbReference type="ARBA" id="ARBA00022448"/>
    </source>
</evidence>
<dbReference type="GO" id="GO:0044718">
    <property type="term" value="P:siderophore transmembrane transport"/>
    <property type="evidence" value="ECO:0007669"/>
    <property type="project" value="TreeGrafter"/>
</dbReference>
<sequence>MPRAGLLHFLCGNYAHNFGVSIRRVPLFENETMKKLLNLALLLILIASGQLMAQQASDKKEPARIIGIAKDLKTGEPVGYATAALYKTGSEVSTAGAVADGNGAFYITGFSTGTYELHVTFLGYETVKRTVNINSLDSDINLGEIAMSDEGVALQEVTVQGQRELIEERVDRTIYKAENDKTTAGGDATDVLRRVPMLSVDLDGNVSMRGSANILVLIDNRPSAIAASSIADALRQIPADEIKAVEVITSPSARFDAEGTSGVINIVTKKNNLQGMTLNINSGAGLRGSNLGLQGSARKGKMGFTLGGFGRAGYNILGSFENQQITNNPNGSISKSVQSADTERRDVFGRYNFGVDYEIDKFNFITGAVNFGIRNSRNWQYDFLTQNFLDDVLRSSQNRETNTLDNSNSVDVSLNYTKTYEKRGKELSFLTLYSRNNRENSFTNTLFDEDVEDILSRLRNDNPSRNEEFTVQVDYVTPMDEKGTQIIEYGAKNILRKAYSDFSYFLAEGPTGEYQQLEDPTLSNEFSYDQNVTAGYLSYTLQFLKNYTLKPGLRYEYTTINADFKNEFVAEIPSYGTLVPSFNASRRLANGNMIKAAYNRRIQRPSLRFLNPNLEAANPQQLSQGNPELDPELTDNYELGYSTFIKGTTLNFTGFYRNTTGSIQPIRTIQDNGVIFTTFENIGREQAIGTNLFFNVNINNKLSLNGGMDLYYSMLDNGLTNPQFAAQNEGFVVSGRMFGNYTLPKDWQVQVFSFARGRQVQLQGTSGGFAAYGLNFNKQLKEKRGSVGFGAENFLMKEFVIRNEIITPTILQNSTNRIQNMNFKVNFTYRIGKMSMDQKPRRRRSINNDDLKDGEGGGGQMENQQGGGAAPMRNR</sequence>
<proteinExistence type="inferred from homology"/>
<dbReference type="Pfam" id="PF07715">
    <property type="entry name" value="Plug"/>
    <property type="match status" value="1"/>
</dbReference>
<dbReference type="Pfam" id="PF14905">
    <property type="entry name" value="OMP_b-brl_3"/>
    <property type="match status" value="1"/>
</dbReference>